<evidence type="ECO:0000256" key="14">
    <source>
        <dbReference type="ARBA" id="ARBA00075117"/>
    </source>
</evidence>
<feature type="region of interest" description="Disordered" evidence="16">
    <location>
        <begin position="1"/>
        <end position="24"/>
    </location>
</feature>
<dbReference type="Pfam" id="PF07228">
    <property type="entry name" value="SpoIIE"/>
    <property type="match status" value="1"/>
</dbReference>
<dbReference type="PANTHER" id="PTHR43156:SF2">
    <property type="entry name" value="STAGE II SPORULATION PROTEIN E"/>
    <property type="match status" value="1"/>
</dbReference>
<dbReference type="GO" id="GO:0005524">
    <property type="term" value="F:ATP binding"/>
    <property type="evidence" value="ECO:0007669"/>
    <property type="project" value="UniProtKB-KW"/>
</dbReference>
<dbReference type="EC" id="3.1.3.16" evidence="1"/>
<dbReference type="InterPro" id="IPR036457">
    <property type="entry name" value="PPM-type-like_dom_sf"/>
</dbReference>
<dbReference type="OrthoDB" id="118142at2"/>
<dbReference type="CDD" id="cd00130">
    <property type="entry name" value="PAS"/>
    <property type="match status" value="1"/>
</dbReference>
<dbReference type="Proteomes" id="UP000319103">
    <property type="component" value="Unassembled WGS sequence"/>
</dbReference>
<organism evidence="18 19">
    <name type="scientific">Kitasatospora acidiphila</name>
    <dbReference type="NCBI Taxonomy" id="2567942"/>
    <lineage>
        <taxon>Bacteria</taxon>
        <taxon>Bacillati</taxon>
        <taxon>Actinomycetota</taxon>
        <taxon>Actinomycetes</taxon>
        <taxon>Kitasatosporales</taxon>
        <taxon>Streptomycetaceae</taxon>
        <taxon>Kitasatospora</taxon>
    </lineage>
</organism>
<proteinExistence type="predicted"/>
<keyword evidence="19" id="KW-1185">Reference proteome</keyword>
<evidence type="ECO:0000313" key="18">
    <source>
        <dbReference type="EMBL" id="TQF01592.1"/>
    </source>
</evidence>
<dbReference type="PROSITE" id="PS50112">
    <property type="entry name" value="PAS"/>
    <property type="match status" value="1"/>
</dbReference>
<evidence type="ECO:0000256" key="16">
    <source>
        <dbReference type="SAM" id="MobiDB-lite"/>
    </source>
</evidence>
<evidence type="ECO:0000256" key="1">
    <source>
        <dbReference type="ARBA" id="ARBA00013081"/>
    </source>
</evidence>
<evidence type="ECO:0000256" key="15">
    <source>
        <dbReference type="ARBA" id="ARBA00081350"/>
    </source>
</evidence>
<dbReference type="RefSeq" id="WP_141632322.1">
    <property type="nucleotide sequence ID" value="NZ_VIGB01000003.1"/>
</dbReference>
<dbReference type="Gene3D" id="3.30.450.20">
    <property type="entry name" value="PAS domain"/>
    <property type="match status" value="2"/>
</dbReference>
<keyword evidence="6" id="KW-0418">Kinase</keyword>
<keyword evidence="5" id="KW-0547">Nucleotide-binding</keyword>
<dbReference type="FunFam" id="3.60.40.10:FF:000005">
    <property type="entry name" value="Serine/threonine protein phosphatase"/>
    <property type="match status" value="1"/>
</dbReference>
<dbReference type="InterPro" id="IPR035965">
    <property type="entry name" value="PAS-like_dom_sf"/>
</dbReference>
<reference evidence="18 19" key="1">
    <citation type="submission" date="2019-06" db="EMBL/GenBank/DDBJ databases">
        <title>Description of Kitasatospora acidophila sp. nov. isolated from pine grove soil, and reclassification of Streptomyces novaecaesareae to Kitasatospora novaeceasareae comb. nov.</title>
        <authorList>
            <person name="Kim M.J."/>
        </authorList>
    </citation>
    <scope>NUCLEOTIDE SEQUENCE [LARGE SCALE GENOMIC DNA]</scope>
    <source>
        <strain evidence="18 19">MMS16-CNU292</strain>
    </source>
</reference>
<evidence type="ECO:0000256" key="3">
    <source>
        <dbReference type="ARBA" id="ARBA00022679"/>
    </source>
</evidence>
<keyword evidence="3" id="KW-0808">Transferase</keyword>
<evidence type="ECO:0000256" key="8">
    <source>
        <dbReference type="ARBA" id="ARBA00022840"/>
    </source>
</evidence>
<dbReference type="Pfam" id="PF08448">
    <property type="entry name" value="PAS_4"/>
    <property type="match status" value="1"/>
</dbReference>
<dbReference type="InterPro" id="IPR000014">
    <property type="entry name" value="PAS"/>
</dbReference>
<dbReference type="GO" id="GO:0004722">
    <property type="term" value="F:protein serine/threonine phosphatase activity"/>
    <property type="evidence" value="ECO:0007669"/>
    <property type="project" value="UniProtKB-EC"/>
</dbReference>
<accession>A0A540VXW4</accession>
<keyword evidence="2" id="KW-0597">Phosphoprotein</keyword>
<dbReference type="InterPro" id="IPR003018">
    <property type="entry name" value="GAF"/>
</dbReference>
<dbReference type="InterPro" id="IPR029016">
    <property type="entry name" value="GAF-like_dom_sf"/>
</dbReference>
<keyword evidence="11" id="KW-0464">Manganese</keyword>
<evidence type="ECO:0000256" key="10">
    <source>
        <dbReference type="ARBA" id="ARBA00022912"/>
    </source>
</evidence>
<keyword evidence="7" id="KW-0378">Hydrolase</keyword>
<comment type="catalytic activity">
    <reaction evidence="12">
        <text>O-phospho-L-seryl-[protein] + H2O = L-seryl-[protein] + phosphate</text>
        <dbReference type="Rhea" id="RHEA:20629"/>
        <dbReference type="Rhea" id="RHEA-COMP:9863"/>
        <dbReference type="Rhea" id="RHEA-COMP:11604"/>
        <dbReference type="ChEBI" id="CHEBI:15377"/>
        <dbReference type="ChEBI" id="CHEBI:29999"/>
        <dbReference type="ChEBI" id="CHEBI:43474"/>
        <dbReference type="ChEBI" id="CHEBI:83421"/>
        <dbReference type="EC" id="3.1.3.16"/>
    </reaction>
</comment>
<dbReference type="InterPro" id="IPR001932">
    <property type="entry name" value="PPM-type_phosphatase-like_dom"/>
</dbReference>
<evidence type="ECO:0000256" key="9">
    <source>
        <dbReference type="ARBA" id="ARBA00022842"/>
    </source>
</evidence>
<evidence type="ECO:0000256" key="2">
    <source>
        <dbReference type="ARBA" id="ARBA00022553"/>
    </source>
</evidence>
<feature type="domain" description="PAS" evidence="17">
    <location>
        <begin position="308"/>
        <end position="345"/>
    </location>
</feature>
<evidence type="ECO:0000259" key="17">
    <source>
        <dbReference type="PROSITE" id="PS50112"/>
    </source>
</evidence>
<dbReference type="InterPro" id="IPR013656">
    <property type="entry name" value="PAS_4"/>
</dbReference>
<dbReference type="GO" id="GO:0016301">
    <property type="term" value="F:kinase activity"/>
    <property type="evidence" value="ECO:0007669"/>
    <property type="project" value="UniProtKB-KW"/>
</dbReference>
<name>A0A540VXW4_9ACTN</name>
<evidence type="ECO:0000256" key="7">
    <source>
        <dbReference type="ARBA" id="ARBA00022801"/>
    </source>
</evidence>
<dbReference type="PANTHER" id="PTHR43156">
    <property type="entry name" value="STAGE II SPORULATION PROTEIN E-RELATED"/>
    <property type="match status" value="1"/>
</dbReference>
<gene>
    <name evidence="18" type="ORF">E6W39_04220</name>
</gene>
<protein>
    <recommendedName>
        <fullName evidence="1">protein-serine/threonine phosphatase</fullName>
        <ecNumber evidence="1">3.1.3.16</ecNumber>
    </recommendedName>
    <alternativeName>
        <fullName evidence="15">Protein-serine/threonine phosphatase</fullName>
    </alternativeName>
    <alternativeName>
        <fullName evidence="14">Serine/threonine-protein kinase</fullName>
    </alternativeName>
</protein>
<evidence type="ECO:0000256" key="12">
    <source>
        <dbReference type="ARBA" id="ARBA00047761"/>
    </source>
</evidence>
<keyword evidence="9" id="KW-0460">Magnesium</keyword>
<evidence type="ECO:0000256" key="13">
    <source>
        <dbReference type="ARBA" id="ARBA00056274"/>
    </source>
</evidence>
<dbReference type="SUPFAM" id="SSF55781">
    <property type="entry name" value="GAF domain-like"/>
    <property type="match status" value="2"/>
</dbReference>
<keyword evidence="4" id="KW-0479">Metal-binding</keyword>
<evidence type="ECO:0000256" key="5">
    <source>
        <dbReference type="ARBA" id="ARBA00022741"/>
    </source>
</evidence>
<dbReference type="Gene3D" id="3.30.450.40">
    <property type="match status" value="2"/>
</dbReference>
<evidence type="ECO:0000256" key="11">
    <source>
        <dbReference type="ARBA" id="ARBA00023211"/>
    </source>
</evidence>
<dbReference type="Pfam" id="PF13185">
    <property type="entry name" value="GAF_2"/>
    <property type="match status" value="1"/>
</dbReference>
<evidence type="ECO:0000313" key="19">
    <source>
        <dbReference type="Proteomes" id="UP000319103"/>
    </source>
</evidence>
<dbReference type="Gene3D" id="3.60.40.10">
    <property type="entry name" value="PPM-type phosphatase domain"/>
    <property type="match status" value="1"/>
</dbReference>
<sequence>MRQDTPVGGERARRTGPGPGGVDPSRAELVTGCLRKAVLSTEAYGCLLYLASADRRFLQLSAVAGVPASLLSGFARLPVPAAHPVPAAFRSGRTVTLGGPEETMRRFPELLMGLPYAFASVSVPVIGAGQTFGALFALWPTATRGVPATARRHLRTLANRLGSGLAALAEQGEPEIAEGEPLLVDLPEPAGVATSVGLFDWDLAADAFDADDSARVILHLPPDRESTWADLADRVHPADLAALRAAVRPLWATPGPRQGPLAMRLRLTPAEPDGRAGEVRLWAWPATGAPDHLVGAVSPAVGSAAAGAVERLPQGVFALDPDGWLSYLNRAGELLLGAGRDELLGCQPWEALPWLADPGYPDRYRAAMLSQTAVSFLACRPPEHWLAFSLYPDAHGVTGTVVPAAAPARSAGPGRPVAVAGRPPAVPTEPGAIYHLMQLASLLTQAVTVREVCATVAEQILPAFGGQQLALYVVRENRLHLELQTGYPDGFLDRFEGTELRARLPGVDALISGSPIFFETAEELAAAYPGIPLDDRAAWAFLPLIASGRPVGSCILGFQEARRFTAEERGVLTALGGLIAQALERARLYDTEFALARGLQHALLPHRLPSLPGLAVATRYLPGTSGMEIGGDWYDVLTTGPGLTLVIGDVEGHSVAAAATMGQLRSVVRAFTSSSDRPQDVLARTNQLLMELDPGLLASCLLVRLGPGDGPALLVRAGHVPPLLRHPDGRTEVLELPGGPLLGVATPADFPAVPVWLPVGSVLALYTDGLVEEPGIGVDPGIARLRDTLAEADPTDLELLADRLLSAAHRSPNRPDDVALLLARREPEPLA</sequence>
<dbReference type="EMBL" id="VIGB01000003">
    <property type="protein sequence ID" value="TQF01592.1"/>
    <property type="molecule type" value="Genomic_DNA"/>
</dbReference>
<dbReference type="SUPFAM" id="SSF55785">
    <property type="entry name" value="PYP-like sensor domain (PAS domain)"/>
    <property type="match status" value="1"/>
</dbReference>
<dbReference type="GO" id="GO:0046872">
    <property type="term" value="F:metal ion binding"/>
    <property type="evidence" value="ECO:0007669"/>
    <property type="project" value="UniProtKB-KW"/>
</dbReference>
<dbReference type="SMART" id="SM00331">
    <property type="entry name" value="PP2C_SIG"/>
    <property type="match status" value="1"/>
</dbReference>
<dbReference type="InterPro" id="IPR052016">
    <property type="entry name" value="Bact_Sigma-Reg"/>
</dbReference>
<evidence type="ECO:0000256" key="6">
    <source>
        <dbReference type="ARBA" id="ARBA00022777"/>
    </source>
</evidence>
<dbReference type="AlphaFoldDB" id="A0A540VXW4"/>
<evidence type="ECO:0000256" key="4">
    <source>
        <dbReference type="ARBA" id="ARBA00022723"/>
    </source>
</evidence>
<dbReference type="SUPFAM" id="SSF81606">
    <property type="entry name" value="PP2C-like"/>
    <property type="match status" value="1"/>
</dbReference>
<dbReference type="SMART" id="SM00065">
    <property type="entry name" value="GAF"/>
    <property type="match status" value="1"/>
</dbReference>
<comment type="caution">
    <text evidence="18">The sequence shown here is derived from an EMBL/GenBank/DDBJ whole genome shotgun (WGS) entry which is preliminary data.</text>
</comment>
<keyword evidence="10" id="KW-0904">Protein phosphatase</keyword>
<dbReference type="SMART" id="SM00091">
    <property type="entry name" value="PAS"/>
    <property type="match status" value="2"/>
</dbReference>
<keyword evidence="8" id="KW-0067">ATP-binding</keyword>
<comment type="function">
    <text evidence="13">Primarily acts as an independent SigF regulator that is sensitive to the osmosensory signal, mediating the cross talk of PknD with the SigF regulon. Possesses both phosphatase and kinase activities. The kinase domain functions as a classic anti-sigma factor-like kinase to phosphorylate the anti-anti-sigma factor domain at the canonical regulatory site, and the phosphatase domain antagonizes this activity.</text>
</comment>